<dbReference type="Pfam" id="PF12146">
    <property type="entry name" value="Hydrolase_4"/>
    <property type="match status" value="1"/>
</dbReference>
<dbReference type="InterPro" id="IPR053145">
    <property type="entry name" value="AB_hydrolase_Est10"/>
</dbReference>
<dbReference type="KEGG" id="ntr:B0W44_08435"/>
<dbReference type="OrthoDB" id="9809549at2"/>
<accession>A0A1U9K724</accession>
<keyword evidence="3" id="KW-1185">Reference proteome</keyword>
<dbReference type="Proteomes" id="UP000188603">
    <property type="component" value="Chromosome"/>
</dbReference>
<sequence length="321" mass="36014">MTRPFKELNVTIQGKVRLKGTVTLPVEVTQQVPAVLILAGSGPIDRDGNIQKQRLNLNIYKDLSHMIAKMGFATLRYDKRGTGASGGDFWRAGMWDLVEDAEAALQFLTSHPQVDATQTIVLGHSEGCVLATAISARQARAVQGLVLLAGSAETLEEALAYQRSLVYKELNALKGLKGVLVRLLKVPERAEKQAQAFIQNIMHSHTDTLKYKLKTVNAKWYREHFAYNVLEDLKKIECPTLAVTGSKDAQANPDRVPKFVELIGDRAEYRIIDNMNHILRKQEADVSVLQLTKEYKRQSGQPLHPELQHTLSEWLQKHFGR</sequence>
<dbReference type="GO" id="GO:0052689">
    <property type="term" value="F:carboxylic ester hydrolase activity"/>
    <property type="evidence" value="ECO:0007669"/>
    <property type="project" value="TreeGrafter"/>
</dbReference>
<dbReference type="STRING" id="1471761.B0W44_08435"/>
<dbReference type="PANTHER" id="PTHR43265:SF1">
    <property type="entry name" value="ESTERASE ESTD"/>
    <property type="match status" value="1"/>
</dbReference>
<name>A0A1U9K724_9BACL</name>
<dbReference type="InterPro" id="IPR022742">
    <property type="entry name" value="Hydrolase_4"/>
</dbReference>
<dbReference type="AlphaFoldDB" id="A0A1U9K724"/>
<feature type="domain" description="Serine aminopeptidase S33" evidence="1">
    <location>
        <begin position="58"/>
        <end position="279"/>
    </location>
</feature>
<protein>
    <recommendedName>
        <fullName evidence="1">Serine aminopeptidase S33 domain-containing protein</fullName>
    </recommendedName>
</protein>
<dbReference type="SUPFAM" id="SSF53474">
    <property type="entry name" value="alpha/beta-Hydrolases"/>
    <property type="match status" value="1"/>
</dbReference>
<gene>
    <name evidence="2" type="ORF">B0W44_08435</name>
</gene>
<proteinExistence type="predicted"/>
<organism evidence="2 3">
    <name type="scientific">Novibacillus thermophilus</name>
    <dbReference type="NCBI Taxonomy" id="1471761"/>
    <lineage>
        <taxon>Bacteria</taxon>
        <taxon>Bacillati</taxon>
        <taxon>Bacillota</taxon>
        <taxon>Bacilli</taxon>
        <taxon>Bacillales</taxon>
        <taxon>Thermoactinomycetaceae</taxon>
        <taxon>Novibacillus</taxon>
    </lineage>
</organism>
<dbReference type="InterPro" id="IPR029058">
    <property type="entry name" value="AB_hydrolase_fold"/>
</dbReference>
<reference evidence="2 3" key="1">
    <citation type="journal article" date="2015" name="Int. J. Syst. Evol. Microbiol.">
        <title>Novibacillus thermophilus gen. nov., sp. nov., a Gram-staining-negative and moderately thermophilic member of the family Thermoactinomycetaceae.</title>
        <authorList>
            <person name="Yang G."/>
            <person name="Chen J."/>
            <person name="Zhou S."/>
        </authorList>
    </citation>
    <scope>NUCLEOTIDE SEQUENCE [LARGE SCALE GENOMIC DNA]</scope>
    <source>
        <strain evidence="2 3">SG-1</strain>
    </source>
</reference>
<dbReference type="PANTHER" id="PTHR43265">
    <property type="entry name" value="ESTERASE ESTD"/>
    <property type="match status" value="1"/>
</dbReference>
<dbReference type="EMBL" id="CP019699">
    <property type="protein sequence ID" value="AQS55813.1"/>
    <property type="molecule type" value="Genomic_DNA"/>
</dbReference>
<evidence type="ECO:0000313" key="2">
    <source>
        <dbReference type="EMBL" id="AQS55813.1"/>
    </source>
</evidence>
<evidence type="ECO:0000313" key="3">
    <source>
        <dbReference type="Proteomes" id="UP000188603"/>
    </source>
</evidence>
<evidence type="ECO:0000259" key="1">
    <source>
        <dbReference type="Pfam" id="PF12146"/>
    </source>
</evidence>
<dbReference type="RefSeq" id="WP_077719674.1">
    <property type="nucleotide sequence ID" value="NZ_CP019699.1"/>
</dbReference>
<dbReference type="Gene3D" id="3.40.50.1820">
    <property type="entry name" value="alpha/beta hydrolase"/>
    <property type="match status" value="1"/>
</dbReference>